<evidence type="ECO:0000256" key="1">
    <source>
        <dbReference type="ARBA" id="ARBA00004123"/>
    </source>
</evidence>
<sequence length="245" mass="27592">MPLINDRKYSCESCIRGHRATSCLHTDRVLTEVRKPGRPLQSCGHKLASCSCGRVAESFSMSNVMKRLEREETARSLPRYRSKTRNTKATSNPQSPSRQGKKAKVQNQSPLKSIKTGNKNEVFQLEFPSAPIQLPSIRLKPRSFDYYSPYPTESRERHSISPPGSAPSIADLLNEDPFPVHLPPIRHSYISEPKSCFDRCVSTVITHKGTIERGLFPNRVEDVTMNTHDGSCAQVRSHYIQGIQT</sequence>
<organism evidence="10 11">
    <name type="scientific">Phlyctema vagabunda</name>
    <dbReference type="NCBI Taxonomy" id="108571"/>
    <lineage>
        <taxon>Eukaryota</taxon>
        <taxon>Fungi</taxon>
        <taxon>Dikarya</taxon>
        <taxon>Ascomycota</taxon>
        <taxon>Pezizomycotina</taxon>
        <taxon>Leotiomycetes</taxon>
        <taxon>Helotiales</taxon>
        <taxon>Dermateaceae</taxon>
        <taxon>Phlyctema</taxon>
    </lineage>
</organism>
<feature type="domain" description="Copper-fist" evidence="9">
    <location>
        <begin position="1"/>
        <end position="40"/>
    </location>
</feature>
<feature type="compositionally biased region" description="Polar residues" evidence="8">
    <location>
        <begin position="87"/>
        <end position="98"/>
    </location>
</feature>
<evidence type="ECO:0000256" key="3">
    <source>
        <dbReference type="ARBA" id="ARBA00022833"/>
    </source>
</evidence>
<gene>
    <name evidence="10" type="ORF">PVAG01_07969</name>
</gene>
<evidence type="ECO:0000256" key="4">
    <source>
        <dbReference type="ARBA" id="ARBA00023008"/>
    </source>
</evidence>
<comment type="subcellular location">
    <subcellularLocation>
        <location evidence="1">Nucleus</location>
    </subcellularLocation>
</comment>
<dbReference type="PANTHER" id="PTHR28088:SF9">
    <property type="entry name" value="TRANSCRIPTION FACTOR GRISEA, PUTATIVE (AFU_ORTHOLOGUE AFUA_1G13190)-RELATED"/>
    <property type="match status" value="1"/>
</dbReference>
<keyword evidence="2" id="KW-0479">Metal-binding</keyword>
<dbReference type="Proteomes" id="UP001629113">
    <property type="component" value="Unassembled WGS sequence"/>
</dbReference>
<feature type="compositionally biased region" description="Polar residues" evidence="8">
    <location>
        <begin position="105"/>
        <end position="116"/>
    </location>
</feature>
<name>A0ABR4PDX6_9HELO</name>
<dbReference type="InterPro" id="IPR036395">
    <property type="entry name" value="Cu_fist_DNA-bd_dom_sf"/>
</dbReference>
<dbReference type="InterPro" id="IPR001083">
    <property type="entry name" value="Cu_fist_DNA-bd_dom"/>
</dbReference>
<evidence type="ECO:0000256" key="2">
    <source>
        <dbReference type="ARBA" id="ARBA00022723"/>
    </source>
</evidence>
<reference evidence="10 11" key="1">
    <citation type="submission" date="2024-06" db="EMBL/GenBank/DDBJ databases">
        <title>Complete genome of Phlyctema vagabunda strain 19-DSS-EL-015.</title>
        <authorList>
            <person name="Fiorenzani C."/>
        </authorList>
    </citation>
    <scope>NUCLEOTIDE SEQUENCE [LARGE SCALE GENOMIC DNA]</scope>
    <source>
        <strain evidence="10 11">19-DSS-EL-015</strain>
    </source>
</reference>
<dbReference type="SMART" id="SM01090">
    <property type="entry name" value="Copper-fist"/>
    <property type="match status" value="1"/>
</dbReference>
<evidence type="ECO:0000256" key="5">
    <source>
        <dbReference type="ARBA" id="ARBA00023015"/>
    </source>
</evidence>
<keyword evidence="6" id="KW-0804">Transcription</keyword>
<evidence type="ECO:0000256" key="7">
    <source>
        <dbReference type="ARBA" id="ARBA00023242"/>
    </source>
</evidence>
<dbReference type="Pfam" id="PF00649">
    <property type="entry name" value="Copper-fist"/>
    <property type="match status" value="1"/>
</dbReference>
<dbReference type="PANTHER" id="PTHR28088">
    <property type="entry name" value="TRANSCRIPTIONAL ACTIVATOR HAA1-RELATED"/>
    <property type="match status" value="1"/>
</dbReference>
<evidence type="ECO:0000256" key="8">
    <source>
        <dbReference type="SAM" id="MobiDB-lite"/>
    </source>
</evidence>
<keyword evidence="7" id="KW-0539">Nucleus</keyword>
<dbReference type="EMBL" id="JBFCZG010000006">
    <property type="protein sequence ID" value="KAL3421524.1"/>
    <property type="molecule type" value="Genomic_DNA"/>
</dbReference>
<evidence type="ECO:0000259" key="9">
    <source>
        <dbReference type="PROSITE" id="PS50073"/>
    </source>
</evidence>
<dbReference type="SMART" id="SM00412">
    <property type="entry name" value="Cu_FIST"/>
    <property type="match status" value="1"/>
</dbReference>
<dbReference type="InterPro" id="IPR051763">
    <property type="entry name" value="Copper_Homeo_Regul"/>
</dbReference>
<keyword evidence="5" id="KW-0805">Transcription regulation</keyword>
<proteinExistence type="predicted"/>
<comment type="caution">
    <text evidence="10">The sequence shown here is derived from an EMBL/GenBank/DDBJ whole genome shotgun (WGS) entry which is preliminary data.</text>
</comment>
<dbReference type="PROSITE" id="PS50073">
    <property type="entry name" value="COPPER_FIST_2"/>
    <property type="match status" value="1"/>
</dbReference>
<accession>A0ABR4PDX6</accession>
<dbReference type="PRINTS" id="PR00617">
    <property type="entry name" value="COPPERFIST"/>
</dbReference>
<protein>
    <submittedName>
        <fullName evidence="10">Grisea protein</fullName>
    </submittedName>
</protein>
<keyword evidence="4" id="KW-0186">Copper</keyword>
<evidence type="ECO:0000313" key="11">
    <source>
        <dbReference type="Proteomes" id="UP001629113"/>
    </source>
</evidence>
<evidence type="ECO:0000313" key="10">
    <source>
        <dbReference type="EMBL" id="KAL3421524.1"/>
    </source>
</evidence>
<dbReference type="SUPFAM" id="SSF57879">
    <property type="entry name" value="Zinc domain conserved in yeast copper-regulated transcription factors"/>
    <property type="match status" value="1"/>
</dbReference>
<evidence type="ECO:0000256" key="6">
    <source>
        <dbReference type="ARBA" id="ARBA00023163"/>
    </source>
</evidence>
<keyword evidence="11" id="KW-1185">Reference proteome</keyword>
<feature type="region of interest" description="Disordered" evidence="8">
    <location>
        <begin position="67"/>
        <end position="116"/>
    </location>
</feature>
<dbReference type="Gene3D" id="3.90.430.10">
    <property type="entry name" value="Copper fist DNA-binding domain"/>
    <property type="match status" value="1"/>
</dbReference>
<keyword evidence="3" id="KW-0862">Zinc</keyword>